<accession>A0A9Q1LNN1</accession>
<name>A0A9Q1LNN1_9SOLA</name>
<dbReference type="EMBL" id="JAJAGQ010000017">
    <property type="protein sequence ID" value="KAJ8538663.1"/>
    <property type="molecule type" value="Genomic_DNA"/>
</dbReference>
<organism evidence="1 2">
    <name type="scientific">Anisodus acutangulus</name>
    <dbReference type="NCBI Taxonomy" id="402998"/>
    <lineage>
        <taxon>Eukaryota</taxon>
        <taxon>Viridiplantae</taxon>
        <taxon>Streptophyta</taxon>
        <taxon>Embryophyta</taxon>
        <taxon>Tracheophyta</taxon>
        <taxon>Spermatophyta</taxon>
        <taxon>Magnoliopsida</taxon>
        <taxon>eudicotyledons</taxon>
        <taxon>Gunneridae</taxon>
        <taxon>Pentapetalae</taxon>
        <taxon>asterids</taxon>
        <taxon>lamiids</taxon>
        <taxon>Solanales</taxon>
        <taxon>Solanaceae</taxon>
        <taxon>Solanoideae</taxon>
        <taxon>Hyoscyameae</taxon>
        <taxon>Anisodus</taxon>
    </lineage>
</organism>
<evidence type="ECO:0000313" key="1">
    <source>
        <dbReference type="EMBL" id="KAJ8538663.1"/>
    </source>
</evidence>
<sequence>MSDPISLPLQNLAISNAICKCCLEISETNTCSGCIFFRVFRRYCSFKVLSDGADLAKLADVAKLAIVEIESYDVVKSSYVSVAKLYDGADVAKSSSVQVDQKEVLAMVALLGLQFAPTELVPNFDNITFSELEDDEVGEGVDYVNAKENLEEEPDTEYVGPTAVVAG</sequence>
<proteinExistence type="predicted"/>
<keyword evidence="2" id="KW-1185">Reference proteome</keyword>
<evidence type="ECO:0000313" key="2">
    <source>
        <dbReference type="Proteomes" id="UP001152561"/>
    </source>
</evidence>
<dbReference type="Proteomes" id="UP001152561">
    <property type="component" value="Unassembled WGS sequence"/>
</dbReference>
<comment type="caution">
    <text evidence="1">The sequence shown here is derived from an EMBL/GenBank/DDBJ whole genome shotgun (WGS) entry which is preliminary data.</text>
</comment>
<dbReference type="AlphaFoldDB" id="A0A9Q1LNN1"/>
<gene>
    <name evidence="1" type="ORF">K7X08_029959</name>
</gene>
<reference evidence="2" key="1">
    <citation type="journal article" date="2023" name="Proc. Natl. Acad. Sci. U.S.A.">
        <title>Genomic and structural basis for evolution of tropane alkaloid biosynthesis.</title>
        <authorList>
            <person name="Wanga Y.-J."/>
            <person name="Taina T."/>
            <person name="Yua J.-Y."/>
            <person name="Lia J."/>
            <person name="Xua B."/>
            <person name="Chenc J."/>
            <person name="D'Auriad J.C."/>
            <person name="Huanga J.-P."/>
            <person name="Huanga S.-X."/>
        </authorList>
    </citation>
    <scope>NUCLEOTIDE SEQUENCE [LARGE SCALE GENOMIC DNA]</scope>
    <source>
        <strain evidence="2">cv. KIB-2019</strain>
    </source>
</reference>
<protein>
    <submittedName>
        <fullName evidence="1">Uncharacterized protein</fullName>
    </submittedName>
</protein>